<dbReference type="SFLD" id="SFLDS00029">
    <property type="entry name" value="Radical_SAM"/>
    <property type="match status" value="1"/>
</dbReference>
<evidence type="ECO:0000256" key="2">
    <source>
        <dbReference type="ARBA" id="ARBA00004496"/>
    </source>
</evidence>
<evidence type="ECO:0000313" key="12">
    <source>
        <dbReference type="EMBL" id="QYA18858.1"/>
    </source>
</evidence>
<dbReference type="PIRSF" id="PIRSF006004">
    <property type="entry name" value="CHP00048"/>
    <property type="match status" value="1"/>
</dbReference>
<proteinExistence type="predicted"/>
<keyword evidence="10" id="KW-0411">Iron-sulfur</keyword>
<keyword evidence="3" id="KW-0004">4Fe-4S</keyword>
<dbReference type="GO" id="GO:0030488">
    <property type="term" value="P:tRNA methylation"/>
    <property type="evidence" value="ECO:0007669"/>
    <property type="project" value="TreeGrafter"/>
</dbReference>
<evidence type="ECO:0000256" key="6">
    <source>
        <dbReference type="ARBA" id="ARBA00022679"/>
    </source>
</evidence>
<dbReference type="InterPro" id="IPR013785">
    <property type="entry name" value="Aldolase_TIM"/>
</dbReference>
<comment type="cofactor">
    <cofactor evidence="1">
        <name>[4Fe-4S] cluster</name>
        <dbReference type="ChEBI" id="CHEBI:49883"/>
    </cofactor>
</comment>
<name>A0A8F8KUJ5_9VIRU</name>
<sequence>MAFSTARMITRLASDKTAAFVIPFGKGQLECRHVRRKPLPHQPSYISVYLSSHSGCTMGCKQCHLTANGSTSFKHATLEKYHEQFKVVLEHYDQLVANGEDKAQRASVNLMARGDSFANRYFVNQYADFYQVLKQETDKRGMEIKVNASTIMPNTVRDRDLYDIFGDVPVEIYYSLYSLNPKFRSHWLPNAMNPLAALDKIKAFQEKTKNKITLHWAFIEGHNDDLQELKELARVIRGYNFDGKFNLVRYNPPNNQSREPSEQKLQELLNVMKTDAFTIPTKSKMIQRVGEGEKTMASCGMFFRDGESFHTESD</sequence>
<dbReference type="Gene3D" id="3.20.20.70">
    <property type="entry name" value="Aldolase class I"/>
    <property type="match status" value="1"/>
</dbReference>
<dbReference type="GO" id="GO:0070475">
    <property type="term" value="P:rRNA base methylation"/>
    <property type="evidence" value="ECO:0007669"/>
    <property type="project" value="TreeGrafter"/>
</dbReference>
<evidence type="ECO:0000256" key="10">
    <source>
        <dbReference type="ARBA" id="ARBA00023014"/>
    </source>
</evidence>
<evidence type="ECO:0000256" key="7">
    <source>
        <dbReference type="ARBA" id="ARBA00022691"/>
    </source>
</evidence>
<keyword evidence="4" id="KW-0963">Cytoplasm</keyword>
<dbReference type="InterPro" id="IPR040072">
    <property type="entry name" value="Methyltransferase_A"/>
</dbReference>
<dbReference type="PROSITE" id="PS51918">
    <property type="entry name" value="RADICAL_SAM"/>
    <property type="match status" value="1"/>
</dbReference>
<evidence type="ECO:0000256" key="3">
    <source>
        <dbReference type="ARBA" id="ARBA00022485"/>
    </source>
</evidence>
<dbReference type="SUPFAM" id="SSF102114">
    <property type="entry name" value="Radical SAM enzymes"/>
    <property type="match status" value="1"/>
</dbReference>
<keyword evidence="5 12" id="KW-0489">Methyltransferase</keyword>
<dbReference type="InterPro" id="IPR004383">
    <property type="entry name" value="rRNA_lsu_MTrfase_RlmN/Cfr"/>
</dbReference>
<evidence type="ECO:0000256" key="9">
    <source>
        <dbReference type="ARBA" id="ARBA00023004"/>
    </source>
</evidence>
<dbReference type="GO" id="GO:0008173">
    <property type="term" value="F:RNA methyltransferase activity"/>
    <property type="evidence" value="ECO:0007669"/>
    <property type="project" value="InterPro"/>
</dbReference>
<dbReference type="GO" id="GO:0046872">
    <property type="term" value="F:metal ion binding"/>
    <property type="evidence" value="ECO:0007669"/>
    <property type="project" value="UniProtKB-KW"/>
</dbReference>
<keyword evidence="6 12" id="KW-0808">Transferase</keyword>
<organism evidence="12">
    <name type="scientific">Clandestinovirus</name>
    <dbReference type="NCBI Taxonomy" id="2831644"/>
    <lineage>
        <taxon>Viruses</taxon>
    </lineage>
</organism>
<dbReference type="InterPro" id="IPR058240">
    <property type="entry name" value="rSAM_sf"/>
</dbReference>
<dbReference type="EMBL" id="MZ420154">
    <property type="protein sequence ID" value="QYA18858.1"/>
    <property type="molecule type" value="Genomic_DNA"/>
</dbReference>
<evidence type="ECO:0000256" key="8">
    <source>
        <dbReference type="ARBA" id="ARBA00022723"/>
    </source>
</evidence>
<evidence type="ECO:0000256" key="5">
    <source>
        <dbReference type="ARBA" id="ARBA00022603"/>
    </source>
</evidence>
<evidence type="ECO:0000259" key="11">
    <source>
        <dbReference type="PROSITE" id="PS51918"/>
    </source>
</evidence>
<feature type="domain" description="Radical SAM core" evidence="11">
    <location>
        <begin position="42"/>
        <end position="291"/>
    </location>
</feature>
<accession>A0A8F8KUJ5</accession>
<evidence type="ECO:0000256" key="1">
    <source>
        <dbReference type="ARBA" id="ARBA00001966"/>
    </source>
</evidence>
<comment type="subcellular location">
    <subcellularLocation>
        <location evidence="2">Cytoplasm</location>
    </subcellularLocation>
</comment>
<dbReference type="PANTHER" id="PTHR30544">
    <property type="entry name" value="23S RRNA METHYLTRANSFERASE"/>
    <property type="match status" value="1"/>
</dbReference>
<dbReference type="InterPro" id="IPR007197">
    <property type="entry name" value="rSAM"/>
</dbReference>
<gene>
    <name evidence="12" type="ORF">KOM_12_590</name>
</gene>
<keyword evidence="9" id="KW-0408">Iron</keyword>
<keyword evidence="7" id="KW-0949">S-adenosyl-L-methionine</keyword>
<dbReference type="PANTHER" id="PTHR30544:SF5">
    <property type="entry name" value="RADICAL SAM CORE DOMAIN-CONTAINING PROTEIN"/>
    <property type="match status" value="1"/>
</dbReference>
<dbReference type="GO" id="GO:0051539">
    <property type="term" value="F:4 iron, 4 sulfur cluster binding"/>
    <property type="evidence" value="ECO:0007669"/>
    <property type="project" value="UniProtKB-KW"/>
</dbReference>
<keyword evidence="8" id="KW-0479">Metal-binding</keyword>
<reference evidence="12" key="1">
    <citation type="submission" date="2021-06" db="EMBL/GenBank/DDBJ databases">
        <authorList>
            <person name="Rolland C."/>
        </authorList>
    </citation>
    <scope>NUCLEOTIDE SEQUENCE</scope>
    <source>
        <strain evidence="12">347.936635</strain>
    </source>
</reference>
<evidence type="ECO:0000256" key="4">
    <source>
        <dbReference type="ARBA" id="ARBA00022490"/>
    </source>
</evidence>
<protein>
    <submittedName>
        <fullName evidence="12">Dual-specificity RNA methyltransferase</fullName>
    </submittedName>
</protein>